<dbReference type="InterPro" id="IPR029058">
    <property type="entry name" value="AB_hydrolase_fold"/>
</dbReference>
<dbReference type="Gene3D" id="1.10.3020.10">
    <property type="entry name" value="alpha-amino acid ester hydrolase ( Helical cap domain)"/>
    <property type="match status" value="1"/>
</dbReference>
<dbReference type="PANTHER" id="PTHR43056">
    <property type="entry name" value="PEPTIDASE S9 PROLYL OLIGOPEPTIDASE"/>
    <property type="match status" value="1"/>
</dbReference>
<name>A0A4P6MZS1_9MICO</name>
<dbReference type="NCBIfam" id="TIGR00976">
    <property type="entry name" value="CocE_NonD"/>
    <property type="match status" value="1"/>
</dbReference>
<dbReference type="EMBL" id="CP036164">
    <property type="protein sequence ID" value="QBF47927.1"/>
    <property type="molecule type" value="Genomic_DNA"/>
</dbReference>
<dbReference type="SMART" id="SM00939">
    <property type="entry name" value="PepX_C"/>
    <property type="match status" value="1"/>
</dbReference>
<feature type="domain" description="Xaa-Pro dipeptidyl-peptidase C-terminal" evidence="2">
    <location>
        <begin position="291"/>
        <end position="550"/>
    </location>
</feature>
<dbReference type="AlphaFoldDB" id="A0A4P6MZS1"/>
<evidence type="ECO:0000259" key="2">
    <source>
        <dbReference type="SMART" id="SM00939"/>
    </source>
</evidence>
<sequence length="680" mass="76406">MVSSTDESVHEVEVVDNVFIPLRDGQRVAARVWRPVGDVGPLPAIMEYIPYRKRDLTRGRDAVNHPWIAARGYVCVRVDLRGSGDSDGVLVDEYREQELQDAEDVIAWLAEQDWCDGNVGMMGISWGGFNSLQVAARQPPALKAIVSASATEDLYVDNMHYMGGCLLGDNLSEATVMLAFNSLPPDPQVVGDRWRDMWVERLQGSGLWLDTWLSHQRRDDYWRPASVSEDYTAIQCPVMAVGGWADGYTNAIFRLLEHLEVPCHGLIGPWGHKYPHLGVPGPAIGFLQELVRWWDHWLKGRDTGLDDEPVLRAWMQDSVPPRACYEERPGRWVGEDAWPSPHIGERAFRLTRASLAEGEQGEGSSDPLSLRSPLSVGMFAGKWASYAAVPDLPYDQREEDGGALVWESEPLTEPTEIFGLPRLDVAVSADQPVAQIAVRLSDVGPSGEATRITYGVLNLTHRDSSTEPEPLVPGQRYDVQVPLNGVAHSFPVGHRLRLSVSTSYWPLVWPAPKAAELTIHPADSVLRVPVRPPRPQDDERIAPFAEPDMAPDLETTTLEPSEHDWRVTRDLATDVSTLEIVNDQGAFRIEETGIVIRRSTTEWYSFRWDDVTSVRGETRTVRRIERDDWRTEVVTSTVLTCTEDDFIIRADLDAYELDDVRGHRRVHAESWDRTIPRDLV</sequence>
<evidence type="ECO:0000313" key="3">
    <source>
        <dbReference type="EMBL" id="QBF47927.1"/>
    </source>
</evidence>
<dbReference type="InterPro" id="IPR000383">
    <property type="entry name" value="Xaa-Pro-like_dom"/>
</dbReference>
<dbReference type="InterPro" id="IPR013736">
    <property type="entry name" value="Xaa-Pro_dipept_C"/>
</dbReference>
<dbReference type="OrthoDB" id="5240615at2"/>
<dbReference type="Pfam" id="PF08530">
    <property type="entry name" value="PepX_C"/>
    <property type="match status" value="1"/>
</dbReference>
<gene>
    <name evidence="3" type="ORF">EXU32_07540</name>
</gene>
<reference evidence="3 4" key="1">
    <citation type="submission" date="2019-02" db="EMBL/GenBank/DDBJ databases">
        <title>Genomic data mining of an Antarctic deep-sea actinobacterium, Janibacterlimosus P3-3-X1.</title>
        <authorList>
            <person name="Liao L."/>
            <person name="Chen B."/>
        </authorList>
    </citation>
    <scope>NUCLEOTIDE SEQUENCE [LARGE SCALE GENOMIC DNA]</scope>
    <source>
        <strain evidence="3 4">P3-3-X1</strain>
    </source>
</reference>
<dbReference type="Pfam" id="PF02129">
    <property type="entry name" value="Peptidase_S15"/>
    <property type="match status" value="1"/>
</dbReference>
<evidence type="ECO:0000256" key="1">
    <source>
        <dbReference type="ARBA" id="ARBA00022801"/>
    </source>
</evidence>
<keyword evidence="1 3" id="KW-0378">Hydrolase</keyword>
<dbReference type="Proteomes" id="UP000290408">
    <property type="component" value="Chromosome"/>
</dbReference>
<accession>A0A4P6MZS1</accession>
<dbReference type="STRING" id="1216970.GCA_001570985_02391"/>
<keyword evidence="4" id="KW-1185">Reference proteome</keyword>
<protein>
    <submittedName>
        <fullName evidence="3">CocE/NonD family hydrolase</fullName>
    </submittedName>
</protein>
<dbReference type="InterPro" id="IPR008979">
    <property type="entry name" value="Galactose-bd-like_sf"/>
</dbReference>
<dbReference type="InterPro" id="IPR005674">
    <property type="entry name" value="CocE/Ser_esterase"/>
</dbReference>
<organism evidence="3 4">
    <name type="scientific">Janibacter limosus</name>
    <dbReference type="NCBI Taxonomy" id="53458"/>
    <lineage>
        <taxon>Bacteria</taxon>
        <taxon>Bacillati</taxon>
        <taxon>Actinomycetota</taxon>
        <taxon>Actinomycetes</taxon>
        <taxon>Micrococcales</taxon>
        <taxon>Intrasporangiaceae</taxon>
        <taxon>Janibacter</taxon>
    </lineage>
</organism>
<dbReference type="SUPFAM" id="SSF53474">
    <property type="entry name" value="alpha/beta-Hydrolases"/>
    <property type="match status" value="1"/>
</dbReference>
<dbReference type="GO" id="GO:0008239">
    <property type="term" value="F:dipeptidyl-peptidase activity"/>
    <property type="evidence" value="ECO:0007669"/>
    <property type="project" value="InterPro"/>
</dbReference>
<dbReference type="Gene3D" id="2.60.120.260">
    <property type="entry name" value="Galactose-binding domain-like"/>
    <property type="match status" value="1"/>
</dbReference>
<dbReference type="KEGG" id="jli:EXU32_07540"/>
<dbReference type="Gene3D" id="3.40.50.1820">
    <property type="entry name" value="alpha/beta hydrolase"/>
    <property type="match status" value="1"/>
</dbReference>
<dbReference type="InterPro" id="IPR050585">
    <property type="entry name" value="Xaa-Pro_dipeptidyl-ppase/CocE"/>
</dbReference>
<dbReference type="PANTHER" id="PTHR43056:SF10">
    <property type="entry name" value="COCE_NOND FAMILY, PUTATIVE (AFU_ORTHOLOGUE AFUA_7G00600)-RELATED"/>
    <property type="match status" value="1"/>
</dbReference>
<proteinExistence type="predicted"/>
<dbReference type="SUPFAM" id="SSF49785">
    <property type="entry name" value="Galactose-binding domain-like"/>
    <property type="match status" value="1"/>
</dbReference>
<evidence type="ECO:0000313" key="4">
    <source>
        <dbReference type="Proteomes" id="UP000290408"/>
    </source>
</evidence>